<dbReference type="InterPro" id="IPR003594">
    <property type="entry name" value="HATPase_dom"/>
</dbReference>
<evidence type="ECO:0000313" key="10">
    <source>
        <dbReference type="Proteomes" id="UP000587586"/>
    </source>
</evidence>
<dbReference type="InterPro" id="IPR036890">
    <property type="entry name" value="HATPase_C_sf"/>
</dbReference>
<dbReference type="SMART" id="SM00388">
    <property type="entry name" value="HisKA"/>
    <property type="match status" value="1"/>
</dbReference>
<evidence type="ECO:0000259" key="7">
    <source>
        <dbReference type="PROSITE" id="PS50110"/>
    </source>
</evidence>
<evidence type="ECO:0000259" key="6">
    <source>
        <dbReference type="PROSITE" id="PS50109"/>
    </source>
</evidence>
<dbReference type="InterPro" id="IPR000014">
    <property type="entry name" value="PAS"/>
</dbReference>
<evidence type="ECO:0000256" key="3">
    <source>
        <dbReference type="ARBA" id="ARBA00022553"/>
    </source>
</evidence>
<dbReference type="InterPro" id="IPR004358">
    <property type="entry name" value="Sig_transdc_His_kin-like_C"/>
</dbReference>
<feature type="domain" description="Response regulatory" evidence="7">
    <location>
        <begin position="548"/>
        <end position="664"/>
    </location>
</feature>
<dbReference type="SMART" id="SM00091">
    <property type="entry name" value="PAS"/>
    <property type="match status" value="2"/>
</dbReference>
<evidence type="ECO:0000313" key="9">
    <source>
        <dbReference type="EMBL" id="GFO69303.1"/>
    </source>
</evidence>
<dbReference type="SUPFAM" id="SSF55785">
    <property type="entry name" value="PYP-like sensor domain (PAS domain)"/>
    <property type="match status" value="2"/>
</dbReference>
<proteinExistence type="predicted"/>
<comment type="caution">
    <text evidence="9">The sequence shown here is derived from an EMBL/GenBank/DDBJ whole genome shotgun (WGS) entry which is preliminary data.</text>
</comment>
<dbReference type="NCBIfam" id="TIGR00229">
    <property type="entry name" value="sensory_box"/>
    <property type="match status" value="1"/>
</dbReference>
<sequence>MTSSPQHSVGTQPAGNAPDPLYGDDHKDAELIQLRHQLVHSQELLAHYQESEEKYLLLFSNLDQALFIFDRETQFITETNDLARQLYGYDFPELLGMPVTHLGPSGSAPGPAHVGIPVQGHRGRRVHRKRDGTLFPVEVVEGSFPYKNRVQGFLLCRDLGALQELERESLQARRDWEETFDVFPDAITLNDAQGRLLRANRAARERFQLCERGPGDQLCATCLYQGFCSNESCLVQDAVAKRGPVQLECRQEEQGRSLEFTVLPRFDADGEFVGSTRLVRDLSDYRRLEAQLLHAQKMESLGTLAGGVAHDFNNILTVILGTCALLQFKLGEEDPIAQELCTVAEAAERAAALTRNLLTFSRRQVVNPRLVDVGRVVSQMDLFLHRLIGEHIQLVVSCAKGEFTVLGDSSQLEQVFMNLVVNAKDAMPEGGMLIIYLAPVTLEPAQAEVNGCPPGRYVGITVSDTGCGMDVRTKERIFDPFFTTKGKGKGTGLGLSTVYGIVKQHGGVIHTSSELGRGTTFRIFLPLGEQLGEAAPAPGPVLRTGSGTILLAEDDAPVRQTTTSILERSGYRVIPAVDGEDAVATFKVHRGQIDLVILDVIMPRLNGRRAGEAIRSMDPEVPLLFTSGYTDALIDEQGVIAGEFHFLPKPPSVRELTDKVRELIGQAPARHSL</sequence>
<dbReference type="RefSeq" id="WP_183361869.1">
    <property type="nucleotide sequence ID" value="NZ_BLXZ01000005.1"/>
</dbReference>
<organism evidence="9 10">
    <name type="scientific">Geomonas limicola</name>
    <dbReference type="NCBI Taxonomy" id="2740186"/>
    <lineage>
        <taxon>Bacteria</taxon>
        <taxon>Pseudomonadati</taxon>
        <taxon>Thermodesulfobacteriota</taxon>
        <taxon>Desulfuromonadia</taxon>
        <taxon>Geobacterales</taxon>
        <taxon>Geobacteraceae</taxon>
        <taxon>Geomonas</taxon>
    </lineage>
</organism>
<dbReference type="InterPro" id="IPR036097">
    <property type="entry name" value="HisK_dim/P_sf"/>
</dbReference>
<dbReference type="PRINTS" id="PR00344">
    <property type="entry name" value="BCTRLSENSOR"/>
</dbReference>
<dbReference type="PROSITE" id="PS50109">
    <property type="entry name" value="HIS_KIN"/>
    <property type="match status" value="1"/>
</dbReference>
<dbReference type="Gene3D" id="3.40.50.2300">
    <property type="match status" value="1"/>
</dbReference>
<dbReference type="Proteomes" id="UP000587586">
    <property type="component" value="Unassembled WGS sequence"/>
</dbReference>
<dbReference type="InterPro" id="IPR003661">
    <property type="entry name" value="HisK_dim/P_dom"/>
</dbReference>
<evidence type="ECO:0000256" key="4">
    <source>
        <dbReference type="PROSITE-ProRule" id="PRU00169"/>
    </source>
</evidence>
<reference evidence="10" key="1">
    <citation type="submission" date="2020-06" db="EMBL/GenBank/DDBJ databases">
        <title>Draft genomic sequecing of Geomonas sp. Red745.</title>
        <authorList>
            <person name="Itoh H."/>
            <person name="Xu Z.X."/>
            <person name="Ushijima N."/>
            <person name="Masuda Y."/>
            <person name="Shiratori Y."/>
            <person name="Senoo K."/>
        </authorList>
    </citation>
    <scope>NUCLEOTIDE SEQUENCE [LARGE SCALE GENOMIC DNA]</scope>
    <source>
        <strain evidence="10">Red745</strain>
    </source>
</reference>
<dbReference type="InterPro" id="IPR013656">
    <property type="entry name" value="PAS_4"/>
</dbReference>
<keyword evidence="10" id="KW-1185">Reference proteome</keyword>
<dbReference type="Pfam" id="PF08448">
    <property type="entry name" value="PAS_4"/>
    <property type="match status" value="1"/>
</dbReference>
<evidence type="ECO:0000256" key="1">
    <source>
        <dbReference type="ARBA" id="ARBA00000085"/>
    </source>
</evidence>
<gene>
    <name evidence="9" type="ORF">GMLC_28820</name>
</gene>
<feature type="modified residue" description="4-aspartylphosphate" evidence="4">
    <location>
        <position position="599"/>
    </location>
</feature>
<dbReference type="SUPFAM" id="SSF55874">
    <property type="entry name" value="ATPase domain of HSP90 chaperone/DNA topoisomerase II/histidine kinase"/>
    <property type="match status" value="1"/>
</dbReference>
<feature type="domain" description="PAS" evidence="8">
    <location>
        <begin position="51"/>
        <end position="96"/>
    </location>
</feature>
<dbReference type="Pfam" id="PF00512">
    <property type="entry name" value="HisKA"/>
    <property type="match status" value="1"/>
</dbReference>
<comment type="catalytic activity">
    <reaction evidence="1">
        <text>ATP + protein L-histidine = ADP + protein N-phospho-L-histidine.</text>
        <dbReference type="EC" id="2.7.13.3"/>
    </reaction>
</comment>
<dbReference type="CDD" id="cd00082">
    <property type="entry name" value="HisKA"/>
    <property type="match status" value="1"/>
</dbReference>
<feature type="domain" description="Histidine kinase" evidence="6">
    <location>
        <begin position="307"/>
        <end position="529"/>
    </location>
</feature>
<accession>A0A6V8NCN9</accession>
<dbReference type="Gene3D" id="3.30.450.20">
    <property type="entry name" value="PAS domain"/>
    <property type="match status" value="2"/>
</dbReference>
<dbReference type="SUPFAM" id="SSF52172">
    <property type="entry name" value="CheY-like"/>
    <property type="match status" value="1"/>
</dbReference>
<dbReference type="PANTHER" id="PTHR43065">
    <property type="entry name" value="SENSOR HISTIDINE KINASE"/>
    <property type="match status" value="1"/>
</dbReference>
<feature type="compositionally biased region" description="Polar residues" evidence="5">
    <location>
        <begin position="1"/>
        <end position="14"/>
    </location>
</feature>
<dbReference type="Pfam" id="PF00072">
    <property type="entry name" value="Response_reg"/>
    <property type="match status" value="1"/>
</dbReference>
<dbReference type="PANTHER" id="PTHR43065:SF42">
    <property type="entry name" value="TWO-COMPONENT SENSOR PPRA"/>
    <property type="match status" value="1"/>
</dbReference>
<keyword evidence="3 4" id="KW-0597">Phosphoprotein</keyword>
<dbReference type="Gene3D" id="3.30.565.10">
    <property type="entry name" value="Histidine kinase-like ATPase, C-terminal domain"/>
    <property type="match status" value="1"/>
</dbReference>
<dbReference type="Pfam" id="PF02518">
    <property type="entry name" value="HATPase_c"/>
    <property type="match status" value="1"/>
</dbReference>
<dbReference type="AlphaFoldDB" id="A0A6V8NCN9"/>
<evidence type="ECO:0000259" key="8">
    <source>
        <dbReference type="PROSITE" id="PS50112"/>
    </source>
</evidence>
<dbReference type="Gene3D" id="1.10.287.130">
    <property type="match status" value="1"/>
</dbReference>
<dbReference type="SMART" id="SM00387">
    <property type="entry name" value="HATPase_c"/>
    <property type="match status" value="1"/>
</dbReference>
<feature type="region of interest" description="Disordered" evidence="5">
    <location>
        <begin position="1"/>
        <end position="25"/>
    </location>
</feature>
<dbReference type="InterPro" id="IPR005467">
    <property type="entry name" value="His_kinase_dom"/>
</dbReference>
<dbReference type="Pfam" id="PF13188">
    <property type="entry name" value="PAS_8"/>
    <property type="match status" value="1"/>
</dbReference>
<dbReference type="InterPro" id="IPR001789">
    <property type="entry name" value="Sig_transdc_resp-reg_receiver"/>
</dbReference>
<dbReference type="PROSITE" id="PS50110">
    <property type="entry name" value="RESPONSE_REGULATORY"/>
    <property type="match status" value="1"/>
</dbReference>
<evidence type="ECO:0000256" key="2">
    <source>
        <dbReference type="ARBA" id="ARBA00012438"/>
    </source>
</evidence>
<name>A0A6V8NCN9_9BACT</name>
<dbReference type="EMBL" id="BLXZ01000005">
    <property type="protein sequence ID" value="GFO69303.1"/>
    <property type="molecule type" value="Genomic_DNA"/>
</dbReference>
<dbReference type="PROSITE" id="PS50112">
    <property type="entry name" value="PAS"/>
    <property type="match status" value="1"/>
</dbReference>
<protein>
    <recommendedName>
        <fullName evidence="2">histidine kinase</fullName>
        <ecNumber evidence="2">2.7.13.3</ecNumber>
    </recommendedName>
</protein>
<dbReference type="InterPro" id="IPR035965">
    <property type="entry name" value="PAS-like_dom_sf"/>
</dbReference>
<evidence type="ECO:0000256" key="5">
    <source>
        <dbReference type="SAM" id="MobiDB-lite"/>
    </source>
</evidence>
<dbReference type="SUPFAM" id="SSF47384">
    <property type="entry name" value="Homodimeric domain of signal transducing histidine kinase"/>
    <property type="match status" value="1"/>
</dbReference>
<dbReference type="CDD" id="cd00156">
    <property type="entry name" value="REC"/>
    <property type="match status" value="1"/>
</dbReference>
<dbReference type="GO" id="GO:0000155">
    <property type="term" value="F:phosphorelay sensor kinase activity"/>
    <property type="evidence" value="ECO:0007669"/>
    <property type="project" value="InterPro"/>
</dbReference>
<dbReference type="SMART" id="SM00448">
    <property type="entry name" value="REC"/>
    <property type="match status" value="1"/>
</dbReference>
<dbReference type="InterPro" id="IPR011006">
    <property type="entry name" value="CheY-like_superfamily"/>
</dbReference>
<dbReference type="EC" id="2.7.13.3" evidence="2"/>